<evidence type="ECO:0000313" key="8">
    <source>
        <dbReference type="Proteomes" id="UP001225316"/>
    </source>
</evidence>
<keyword evidence="2" id="KW-0378">Hydrolase</keyword>
<dbReference type="Proteomes" id="UP001225316">
    <property type="component" value="Unassembled WGS sequence"/>
</dbReference>
<keyword evidence="2" id="KW-0645">Protease</keyword>
<protein>
    <submittedName>
        <fullName evidence="7">Penicillin-binding protein 2</fullName>
    </submittedName>
</protein>
<keyword evidence="4" id="KW-1133">Transmembrane helix</keyword>
<dbReference type="Pfam" id="PF03717">
    <property type="entry name" value="PBP_dimer"/>
    <property type="match status" value="1"/>
</dbReference>
<evidence type="ECO:0000259" key="6">
    <source>
        <dbReference type="Pfam" id="PF03717"/>
    </source>
</evidence>
<dbReference type="InterPro" id="IPR005311">
    <property type="entry name" value="PBP_dimer"/>
</dbReference>
<dbReference type="Gene3D" id="3.30.450.330">
    <property type="match status" value="1"/>
</dbReference>
<dbReference type="RefSeq" id="WP_308951546.1">
    <property type="nucleotide sequence ID" value="NZ_JARXHW010000042.1"/>
</dbReference>
<sequence length="604" mass="66341">MSKAFVSSGRSTLIALAVACAFCVLLGRLFYLHVWDQAELLEFVEGNRKMVKVVEARRGNIVDTRGNLLATTRTTYNIGVDPQSIRDTDLEKLPELARILGVPLNEIEAKLAQKTRKVSADSKEIRLIRWAVLAKDVDEATHDAVQALGVRAIYGNQSHSRAYPAGQLAAHVLGYVNKEETPVTGIERYFDYYLRGQDGWRETERDGKRHELAQYREREVEPTEGLNVELTIDQMVQHIVEAEITRLAQEYDPQGISVIVSQPATGAVLAMANYPSYDPNEFYNTEKYPISSQRNRALTDVFEPGSTFKIVPAAAALNEGLVHADDVFQTGVKRVSYKGRTLSLPDDHHIYDSLSVHDIVMKSSNRGAAHLGLLLGEKRLYDYAASFGFGETTGCALGGEITGTLHEPRNWDGLTITRMPMGHAVSATPMQVHSATSVIANQGVLMEPMLAKRVFDENGQEVVRFKPKAKRRVISTEVAHTVAAMLSDVVGDQGTARRASIENYDVAGKTGTTQKIINGQYSRRHHVASFSGFFPAKNPALVITVVVDDPQSSGVGYGGSVAAPAFRNIAEACIAYLGIRPARSDASFVNLEPSIYDQTGRFSN</sequence>
<proteinExistence type="predicted"/>
<comment type="subcellular location">
    <subcellularLocation>
        <location evidence="1">Membrane</location>
    </subcellularLocation>
</comment>
<evidence type="ECO:0000256" key="1">
    <source>
        <dbReference type="ARBA" id="ARBA00004370"/>
    </source>
</evidence>
<reference evidence="7 8" key="1">
    <citation type="submission" date="2023-04" db="EMBL/GenBank/DDBJ databases">
        <title>A novel bacteria isolated from coastal sediment.</title>
        <authorList>
            <person name="Liu X.-J."/>
            <person name="Du Z.-J."/>
        </authorList>
    </citation>
    <scope>NUCLEOTIDE SEQUENCE [LARGE SCALE GENOMIC DNA]</scope>
    <source>
        <strain evidence="7 8">SDUM461003</strain>
    </source>
</reference>
<dbReference type="InterPro" id="IPR050515">
    <property type="entry name" value="Beta-lactam/transpept"/>
</dbReference>
<evidence type="ECO:0000313" key="7">
    <source>
        <dbReference type="EMBL" id="MDQ8208841.1"/>
    </source>
</evidence>
<organism evidence="7 8">
    <name type="scientific">Thalassobacterium maritimum</name>
    <dbReference type="NCBI Taxonomy" id="3041265"/>
    <lineage>
        <taxon>Bacteria</taxon>
        <taxon>Pseudomonadati</taxon>
        <taxon>Verrucomicrobiota</taxon>
        <taxon>Opitutia</taxon>
        <taxon>Puniceicoccales</taxon>
        <taxon>Coraliomargaritaceae</taxon>
        <taxon>Thalassobacterium</taxon>
    </lineage>
</organism>
<dbReference type="PANTHER" id="PTHR30627:SF1">
    <property type="entry name" value="PEPTIDOGLYCAN D,D-TRANSPEPTIDASE FTSI"/>
    <property type="match status" value="1"/>
</dbReference>
<name>A0ABU1AXG9_9BACT</name>
<dbReference type="Gene3D" id="3.40.710.10">
    <property type="entry name" value="DD-peptidase/beta-lactamase superfamily"/>
    <property type="match status" value="1"/>
</dbReference>
<keyword evidence="3 4" id="KW-0472">Membrane</keyword>
<keyword evidence="8" id="KW-1185">Reference proteome</keyword>
<dbReference type="InterPro" id="IPR012338">
    <property type="entry name" value="Beta-lactam/transpept-like"/>
</dbReference>
<dbReference type="PANTHER" id="PTHR30627">
    <property type="entry name" value="PEPTIDOGLYCAN D,D-TRANSPEPTIDASE"/>
    <property type="match status" value="1"/>
</dbReference>
<feature type="domain" description="Penicillin-binding protein transpeptidase" evidence="5">
    <location>
        <begin position="257"/>
        <end position="570"/>
    </location>
</feature>
<feature type="transmembrane region" description="Helical" evidence="4">
    <location>
        <begin position="12"/>
        <end position="31"/>
    </location>
</feature>
<dbReference type="SUPFAM" id="SSF56519">
    <property type="entry name" value="Penicillin binding protein dimerisation domain"/>
    <property type="match status" value="1"/>
</dbReference>
<keyword evidence="2" id="KW-0121">Carboxypeptidase</keyword>
<dbReference type="EMBL" id="JARXHW010000042">
    <property type="protein sequence ID" value="MDQ8208841.1"/>
    <property type="molecule type" value="Genomic_DNA"/>
</dbReference>
<dbReference type="InterPro" id="IPR001460">
    <property type="entry name" value="PCN-bd_Tpept"/>
</dbReference>
<evidence type="ECO:0000256" key="4">
    <source>
        <dbReference type="SAM" id="Phobius"/>
    </source>
</evidence>
<evidence type="ECO:0000259" key="5">
    <source>
        <dbReference type="Pfam" id="PF00905"/>
    </source>
</evidence>
<accession>A0ABU1AXG9</accession>
<feature type="domain" description="Penicillin-binding protein dimerisation" evidence="6">
    <location>
        <begin position="54"/>
        <end position="207"/>
    </location>
</feature>
<dbReference type="Gene3D" id="3.90.1310.10">
    <property type="entry name" value="Penicillin-binding protein 2a (Domain 2)"/>
    <property type="match status" value="1"/>
</dbReference>
<evidence type="ECO:0000256" key="2">
    <source>
        <dbReference type="ARBA" id="ARBA00022645"/>
    </source>
</evidence>
<dbReference type="SUPFAM" id="SSF56601">
    <property type="entry name" value="beta-lactamase/transpeptidase-like"/>
    <property type="match status" value="1"/>
</dbReference>
<dbReference type="Pfam" id="PF00905">
    <property type="entry name" value="Transpeptidase"/>
    <property type="match status" value="1"/>
</dbReference>
<keyword evidence="4" id="KW-0812">Transmembrane</keyword>
<dbReference type="InterPro" id="IPR036138">
    <property type="entry name" value="PBP_dimer_sf"/>
</dbReference>
<evidence type="ECO:0000256" key="3">
    <source>
        <dbReference type="ARBA" id="ARBA00023136"/>
    </source>
</evidence>
<comment type="caution">
    <text evidence="7">The sequence shown here is derived from an EMBL/GenBank/DDBJ whole genome shotgun (WGS) entry which is preliminary data.</text>
</comment>
<gene>
    <name evidence="7" type="ORF">QEH52_15040</name>
</gene>